<dbReference type="EMBL" id="VCPC01000002">
    <property type="protein sequence ID" value="TMV13131.1"/>
    <property type="molecule type" value="Genomic_DNA"/>
</dbReference>
<dbReference type="InterPro" id="IPR050679">
    <property type="entry name" value="Bact_HTH_transcr_reg"/>
</dbReference>
<keyword evidence="1" id="KW-0805">Transcription regulation</keyword>
<evidence type="ECO:0000313" key="5">
    <source>
        <dbReference type="EMBL" id="TMV13131.1"/>
    </source>
</evidence>
<evidence type="ECO:0000256" key="2">
    <source>
        <dbReference type="ARBA" id="ARBA00023125"/>
    </source>
</evidence>
<dbReference type="PRINTS" id="PR00035">
    <property type="entry name" value="HTHGNTR"/>
</dbReference>
<dbReference type="InterPro" id="IPR000524">
    <property type="entry name" value="Tscrpt_reg_HTH_GntR"/>
</dbReference>
<keyword evidence="2" id="KW-0238">DNA-binding</keyword>
<dbReference type="InterPro" id="IPR036390">
    <property type="entry name" value="WH_DNA-bd_sf"/>
</dbReference>
<dbReference type="SMART" id="SM00866">
    <property type="entry name" value="UTRA"/>
    <property type="match status" value="1"/>
</dbReference>
<dbReference type="PROSITE" id="PS50949">
    <property type="entry name" value="HTH_GNTR"/>
    <property type="match status" value="1"/>
</dbReference>
<dbReference type="PANTHER" id="PTHR44846:SF16">
    <property type="entry name" value="TRANSCRIPTIONAL REGULATOR PHNF-RELATED"/>
    <property type="match status" value="1"/>
</dbReference>
<protein>
    <submittedName>
        <fullName evidence="5">UTRA domain-containing protein</fullName>
    </submittedName>
</protein>
<keyword evidence="6" id="KW-1185">Reference proteome</keyword>
<dbReference type="CDD" id="cd07377">
    <property type="entry name" value="WHTH_GntR"/>
    <property type="match status" value="1"/>
</dbReference>
<dbReference type="Pfam" id="PF00392">
    <property type="entry name" value="GntR"/>
    <property type="match status" value="1"/>
</dbReference>
<dbReference type="SMART" id="SM00345">
    <property type="entry name" value="HTH_GNTR"/>
    <property type="match status" value="1"/>
</dbReference>
<dbReference type="SUPFAM" id="SSF64288">
    <property type="entry name" value="Chorismate lyase-like"/>
    <property type="match status" value="1"/>
</dbReference>
<gene>
    <name evidence="5" type="ORF">FGK64_10165</name>
</gene>
<dbReference type="PANTHER" id="PTHR44846">
    <property type="entry name" value="MANNOSYL-D-GLYCERATE TRANSPORT/METABOLISM SYSTEM REPRESSOR MNGR-RELATED"/>
    <property type="match status" value="1"/>
</dbReference>
<dbReference type="SUPFAM" id="SSF46785">
    <property type="entry name" value="Winged helix' DNA-binding domain"/>
    <property type="match status" value="1"/>
</dbReference>
<evidence type="ECO:0000259" key="4">
    <source>
        <dbReference type="PROSITE" id="PS50949"/>
    </source>
</evidence>
<dbReference type="Gene3D" id="1.10.10.10">
    <property type="entry name" value="Winged helix-like DNA-binding domain superfamily/Winged helix DNA-binding domain"/>
    <property type="match status" value="1"/>
</dbReference>
<reference evidence="5 6" key="1">
    <citation type="submission" date="2019-05" db="EMBL/GenBank/DDBJ databases">
        <title>Marivita sp. nov. isolated from sea sediment.</title>
        <authorList>
            <person name="Kim W."/>
        </authorList>
    </citation>
    <scope>NUCLEOTIDE SEQUENCE [LARGE SCALE GENOMIC DNA]</scope>
    <source>
        <strain evidence="5 6">CAU 1492</strain>
    </source>
</reference>
<dbReference type="InterPro" id="IPR028978">
    <property type="entry name" value="Chorismate_lyase_/UTRA_dom_sf"/>
</dbReference>
<evidence type="ECO:0000256" key="1">
    <source>
        <dbReference type="ARBA" id="ARBA00023015"/>
    </source>
</evidence>
<dbReference type="InterPro" id="IPR011663">
    <property type="entry name" value="UTRA"/>
</dbReference>
<evidence type="ECO:0000256" key="3">
    <source>
        <dbReference type="ARBA" id="ARBA00023163"/>
    </source>
</evidence>
<dbReference type="InterPro" id="IPR036388">
    <property type="entry name" value="WH-like_DNA-bd_sf"/>
</dbReference>
<feature type="domain" description="HTH gntR-type" evidence="4">
    <location>
        <begin position="61"/>
        <end position="129"/>
    </location>
</feature>
<accession>A0ABY2X9W9</accession>
<dbReference type="Proteomes" id="UP001191082">
    <property type="component" value="Unassembled WGS sequence"/>
</dbReference>
<keyword evidence="3" id="KW-0804">Transcription</keyword>
<sequence>MPSTGKRPDMIDKSMLVYTIIANKFRRVSIRGCIGRKKSLRMRRMADTRHKMKRPAKLSQVPLSRQIKDFIIDGVSSGELAPGDRIPSEAELAKQFSASRMTVNRAVSELTVEGRLNRVQGLGTFVAEFKPLAPLFEVRSIAKEIADQGHEHSSIPLKSERGPATKQEAGRLEVPVGTEILKLQVLHLSDGKPIQIEARLVVPKFAPEFLDQDYSETTASDYLQRTVQFTEVEHKLDAVAAGPEFGRLLEIDEITPCLRLVRRTWLRDDIITYVQLIHPGGAFRFTGRFKGPGNVTDVPF</sequence>
<comment type="caution">
    <text evidence="5">The sequence shown here is derived from an EMBL/GenBank/DDBJ whole genome shotgun (WGS) entry which is preliminary data.</text>
</comment>
<evidence type="ECO:0000313" key="6">
    <source>
        <dbReference type="Proteomes" id="UP001191082"/>
    </source>
</evidence>
<dbReference type="Pfam" id="PF07702">
    <property type="entry name" value="UTRA"/>
    <property type="match status" value="1"/>
</dbReference>
<name>A0ABY2X9W9_9RHOB</name>
<organism evidence="5 6">
    <name type="scientific">Arenibacterium halophilum</name>
    <dbReference type="NCBI Taxonomy" id="2583821"/>
    <lineage>
        <taxon>Bacteria</taxon>
        <taxon>Pseudomonadati</taxon>
        <taxon>Pseudomonadota</taxon>
        <taxon>Alphaproteobacteria</taxon>
        <taxon>Rhodobacterales</taxon>
        <taxon>Paracoccaceae</taxon>
        <taxon>Arenibacterium</taxon>
    </lineage>
</organism>
<proteinExistence type="predicted"/>
<dbReference type="Gene3D" id="3.40.1410.10">
    <property type="entry name" value="Chorismate lyase-like"/>
    <property type="match status" value="1"/>
</dbReference>